<keyword evidence="5" id="KW-0547">Nucleotide-binding</keyword>
<protein>
    <recommendedName>
        <fullName evidence="10">Cytidyltransferase-like domain-containing protein</fullName>
    </recommendedName>
</protein>
<dbReference type="Gene3D" id="1.25.10.10">
    <property type="entry name" value="Leucine-rich Repeat Variant"/>
    <property type="match status" value="1"/>
</dbReference>
<comment type="pathway">
    <text evidence="1">Cofactor biosynthesis; NAD(+) biosynthesis.</text>
</comment>
<evidence type="ECO:0000256" key="5">
    <source>
        <dbReference type="ARBA" id="ARBA00022741"/>
    </source>
</evidence>
<dbReference type="SUPFAM" id="SSF52374">
    <property type="entry name" value="Nucleotidylyl transferase"/>
    <property type="match status" value="1"/>
</dbReference>
<dbReference type="InterPro" id="IPR014729">
    <property type="entry name" value="Rossmann-like_a/b/a_fold"/>
</dbReference>
<evidence type="ECO:0000256" key="8">
    <source>
        <dbReference type="SAM" id="Coils"/>
    </source>
</evidence>
<keyword evidence="6" id="KW-0067">ATP-binding</keyword>
<keyword evidence="3" id="KW-0808">Transferase</keyword>
<dbReference type="EMBL" id="BART01000063">
    <property type="protein sequence ID" value="GAG63071.1"/>
    <property type="molecule type" value="Genomic_DNA"/>
</dbReference>
<dbReference type="GO" id="GO:0009435">
    <property type="term" value="P:NAD+ biosynthetic process"/>
    <property type="evidence" value="ECO:0007669"/>
    <property type="project" value="InterPro"/>
</dbReference>
<dbReference type="GO" id="GO:0016779">
    <property type="term" value="F:nucleotidyltransferase activity"/>
    <property type="evidence" value="ECO:0007669"/>
    <property type="project" value="UniProtKB-KW"/>
</dbReference>
<accession>X1AT88</accession>
<keyword evidence="8" id="KW-0175">Coiled coil</keyword>
<reference evidence="9" key="1">
    <citation type="journal article" date="2014" name="Front. Microbiol.">
        <title>High frequency of phylogenetically diverse reductive dehalogenase-homologous genes in deep subseafloor sedimentary metagenomes.</title>
        <authorList>
            <person name="Kawai M."/>
            <person name="Futagami T."/>
            <person name="Toyoda A."/>
            <person name="Takaki Y."/>
            <person name="Nishi S."/>
            <person name="Hori S."/>
            <person name="Arai W."/>
            <person name="Tsubouchi T."/>
            <person name="Morono Y."/>
            <person name="Uchiyama I."/>
            <person name="Ito T."/>
            <person name="Fujiyama A."/>
            <person name="Inagaki F."/>
            <person name="Takami H."/>
        </authorList>
    </citation>
    <scope>NUCLEOTIDE SEQUENCE</scope>
    <source>
        <strain evidence="9">Expedition CK06-06</strain>
    </source>
</reference>
<evidence type="ECO:0000256" key="7">
    <source>
        <dbReference type="ARBA" id="ARBA00023027"/>
    </source>
</evidence>
<evidence type="ECO:0000256" key="4">
    <source>
        <dbReference type="ARBA" id="ARBA00022695"/>
    </source>
</evidence>
<dbReference type="InterPro" id="IPR011989">
    <property type="entry name" value="ARM-like"/>
</dbReference>
<keyword evidence="2" id="KW-0662">Pyridine nucleotide biosynthesis</keyword>
<proteinExistence type="predicted"/>
<name>X1AT88_9ZZZZ</name>
<feature type="coiled-coil region" evidence="8">
    <location>
        <begin position="965"/>
        <end position="992"/>
    </location>
</feature>
<dbReference type="PANTHER" id="PTHR39321">
    <property type="entry name" value="NICOTINATE-NUCLEOTIDE ADENYLYLTRANSFERASE-RELATED"/>
    <property type="match status" value="1"/>
</dbReference>
<evidence type="ECO:0000313" key="9">
    <source>
        <dbReference type="EMBL" id="GAG63071.1"/>
    </source>
</evidence>
<dbReference type="InterPro" id="IPR005248">
    <property type="entry name" value="NadD/NMNAT"/>
</dbReference>
<evidence type="ECO:0008006" key="10">
    <source>
        <dbReference type="Google" id="ProtNLM"/>
    </source>
</evidence>
<dbReference type="GO" id="GO:0005524">
    <property type="term" value="F:ATP binding"/>
    <property type="evidence" value="ECO:0007669"/>
    <property type="project" value="UniProtKB-KW"/>
</dbReference>
<dbReference type="AlphaFoldDB" id="X1AT88"/>
<dbReference type="PANTHER" id="PTHR39321:SF3">
    <property type="entry name" value="PHOSPHOPANTETHEINE ADENYLYLTRANSFERASE"/>
    <property type="match status" value="1"/>
</dbReference>
<keyword evidence="7" id="KW-0520">NAD</keyword>
<evidence type="ECO:0000256" key="6">
    <source>
        <dbReference type="ARBA" id="ARBA00022840"/>
    </source>
</evidence>
<dbReference type="SUPFAM" id="SSF48371">
    <property type="entry name" value="ARM repeat"/>
    <property type="match status" value="1"/>
</dbReference>
<keyword evidence="4" id="KW-0548">Nucleotidyltransferase</keyword>
<evidence type="ECO:0000256" key="3">
    <source>
        <dbReference type="ARBA" id="ARBA00022679"/>
    </source>
</evidence>
<gene>
    <name evidence="9" type="ORF">S01H4_00455</name>
</gene>
<organism evidence="9">
    <name type="scientific">marine sediment metagenome</name>
    <dbReference type="NCBI Taxonomy" id="412755"/>
    <lineage>
        <taxon>unclassified sequences</taxon>
        <taxon>metagenomes</taxon>
        <taxon>ecological metagenomes</taxon>
    </lineage>
</organism>
<dbReference type="InterPro" id="IPR016024">
    <property type="entry name" value="ARM-type_fold"/>
</dbReference>
<evidence type="ECO:0000256" key="1">
    <source>
        <dbReference type="ARBA" id="ARBA00004790"/>
    </source>
</evidence>
<evidence type="ECO:0000256" key="2">
    <source>
        <dbReference type="ARBA" id="ARBA00022642"/>
    </source>
</evidence>
<sequence>MKIEIYQDLLIHNLRKSFTGNISASVLPAENYLNMKIVELLDLDENIVKKHIEFYRRDIKKIQYIFLSNLKTSTSGIIKKIQIELLLEHTLKSKQEEIYTALHFCNILKVSGIEDIRNLAGQTLVNLMPSLSFQQRNDIAIELLRALEMEDYQFTKYIPYYLGQLILCLTPNELEEVIDDLIEKIKQSDPKLSSLLLRTIGIAIANYPKYRERFSEKEESYENRLSKMIGILLNGFVHYNLKVKQAAFRVIGREIFGSSYLSLEEKNHIFQLIAKKILTLLTPVNKESLMFLISCTGLNYIYKFISDYNFFKGSINLKIPDKVAFFPGAFDPFSLSHKEIVKAIEILGFEIYLAVDEFSWSKRTQPHLFRRDIINISIADELNVYLYPEDLPVNIANPDDLKVLRENFSFSEVYIVVGSDVILNASAYQKNKRKNSIHTFSHIVFDRRTLHAADEKEKMIQEAIKEIRGETIKLNLTPCYEEISSSQIRGNIDENRDISRLIDPLAQKYIYENSLYQREPQYKSVIQTISIDVQIIENITLDLIEELCQKIFSKYNQNEASKKLVEFTHKLNPRILLLRDVRHNGIILGFSAFHWVRSNILFQEFKDNLISEYIRENAVGRTIVIDGIFTISDMENKSELENLEQVILTETLSFCIEKDYNYTIFRNILNNYPLTSLNENLELMGFYRLPFSDKDNPVFVVDISKPCIVNLDTETTIKEPFCQNLSIKKSVIMSRKRLLKSFTTFYPGNIVLPFNINLINQTIVKKICKINDVPTKPLTVRDLGGLMCVPFGKILHKMVVPNTVTKSLHTEKIFASDMKSFKIDAFPNYMSLENQVKMIRSFDMPVVLIDDYLHKGYRIKTLEPLFKKYDIKIKKIIVGALSGSGKEIATILDRDVDCAHFIPNLRLWFNESELFPFIGGDALSRKIRSQGNLVRSINLILPYTFPSFIKNISGKTIYNFSEVCIENALTILDALEDEYQSIQQRKLTLRHLGEVIIYPRYPDQGEDMDYSLNLSPSHYLRNGLELLRRTKGMAERGM</sequence>
<comment type="caution">
    <text evidence="9">The sequence shown here is derived from an EMBL/GenBank/DDBJ whole genome shotgun (WGS) entry which is preliminary data.</text>
</comment>
<dbReference type="Gene3D" id="3.40.50.620">
    <property type="entry name" value="HUPs"/>
    <property type="match status" value="1"/>
</dbReference>